<accession>A0AAD3S2E9</accession>
<sequence length="137" mass="15931">MELPHGGLEQEKLVQGICLLLQRTPSRFGRSQSPKLSRTCNSSSQSTPKRAISTERGDLPPHLRRFTHLHRFKVHLSSRNCHRKDSKWRLLQMWHEAVKHPADPRKPTPERKRSPLKGKKSFDQSRELEAVDALRED</sequence>
<dbReference type="Proteomes" id="UP001279734">
    <property type="component" value="Unassembled WGS sequence"/>
</dbReference>
<name>A0AAD3S2E9_NEPGR</name>
<organism evidence="2 3">
    <name type="scientific">Nepenthes gracilis</name>
    <name type="common">Slender pitcher plant</name>
    <dbReference type="NCBI Taxonomy" id="150966"/>
    <lineage>
        <taxon>Eukaryota</taxon>
        <taxon>Viridiplantae</taxon>
        <taxon>Streptophyta</taxon>
        <taxon>Embryophyta</taxon>
        <taxon>Tracheophyta</taxon>
        <taxon>Spermatophyta</taxon>
        <taxon>Magnoliopsida</taxon>
        <taxon>eudicotyledons</taxon>
        <taxon>Gunneridae</taxon>
        <taxon>Pentapetalae</taxon>
        <taxon>Caryophyllales</taxon>
        <taxon>Nepenthaceae</taxon>
        <taxon>Nepenthes</taxon>
    </lineage>
</organism>
<evidence type="ECO:0000313" key="2">
    <source>
        <dbReference type="EMBL" id="GMH03183.1"/>
    </source>
</evidence>
<feature type="compositionally biased region" description="Basic and acidic residues" evidence="1">
    <location>
        <begin position="52"/>
        <end position="61"/>
    </location>
</feature>
<gene>
    <name evidence="2" type="ORF">Nepgr_005022</name>
</gene>
<feature type="region of interest" description="Disordered" evidence="1">
    <location>
        <begin position="27"/>
        <end position="61"/>
    </location>
</feature>
<feature type="compositionally biased region" description="Basic and acidic residues" evidence="1">
    <location>
        <begin position="120"/>
        <end position="137"/>
    </location>
</feature>
<proteinExistence type="predicted"/>
<dbReference type="EMBL" id="BSYO01000004">
    <property type="protein sequence ID" value="GMH03183.1"/>
    <property type="molecule type" value="Genomic_DNA"/>
</dbReference>
<protein>
    <submittedName>
        <fullName evidence="2">Uncharacterized protein</fullName>
    </submittedName>
</protein>
<keyword evidence="3" id="KW-1185">Reference proteome</keyword>
<comment type="caution">
    <text evidence="2">The sequence shown here is derived from an EMBL/GenBank/DDBJ whole genome shotgun (WGS) entry which is preliminary data.</text>
</comment>
<evidence type="ECO:0000256" key="1">
    <source>
        <dbReference type="SAM" id="MobiDB-lite"/>
    </source>
</evidence>
<feature type="compositionally biased region" description="Basic and acidic residues" evidence="1">
    <location>
        <begin position="97"/>
        <end position="113"/>
    </location>
</feature>
<reference evidence="2" key="1">
    <citation type="submission" date="2023-05" db="EMBL/GenBank/DDBJ databases">
        <title>Nepenthes gracilis genome sequencing.</title>
        <authorList>
            <person name="Fukushima K."/>
        </authorList>
    </citation>
    <scope>NUCLEOTIDE SEQUENCE</scope>
    <source>
        <strain evidence="2">SING2019-196</strain>
    </source>
</reference>
<evidence type="ECO:0000313" key="3">
    <source>
        <dbReference type="Proteomes" id="UP001279734"/>
    </source>
</evidence>
<feature type="compositionally biased region" description="Polar residues" evidence="1">
    <location>
        <begin position="27"/>
        <end position="48"/>
    </location>
</feature>
<dbReference type="AlphaFoldDB" id="A0AAD3S2E9"/>
<feature type="region of interest" description="Disordered" evidence="1">
    <location>
        <begin position="97"/>
        <end position="137"/>
    </location>
</feature>